<dbReference type="GO" id="GO:0004067">
    <property type="term" value="F:asparaginase activity"/>
    <property type="evidence" value="ECO:0007669"/>
    <property type="project" value="UniProtKB-UniRule"/>
</dbReference>
<dbReference type="OrthoDB" id="542841at2759"/>
<dbReference type="SMART" id="SM00870">
    <property type="entry name" value="Asparaginase"/>
    <property type="match status" value="1"/>
</dbReference>
<dbReference type="Gene3D" id="3.40.50.1170">
    <property type="entry name" value="L-asparaginase, N-terminal domain"/>
    <property type="match status" value="1"/>
</dbReference>
<feature type="repeat" description="ANK" evidence="7">
    <location>
        <begin position="499"/>
        <end position="531"/>
    </location>
</feature>
<evidence type="ECO:0000256" key="1">
    <source>
        <dbReference type="ARBA" id="ARBA00012920"/>
    </source>
</evidence>
<dbReference type="InterPro" id="IPR027474">
    <property type="entry name" value="L-asparaginase_N"/>
</dbReference>
<dbReference type="CDD" id="cd08963">
    <property type="entry name" value="L-asparaginase_I"/>
    <property type="match status" value="1"/>
</dbReference>
<dbReference type="Pfam" id="PF00710">
    <property type="entry name" value="Asparaginase"/>
    <property type="match status" value="1"/>
</dbReference>
<dbReference type="Gene3D" id="3.40.50.40">
    <property type="match status" value="1"/>
</dbReference>
<dbReference type="InterPro" id="IPR027475">
    <property type="entry name" value="Asparaginase/glutaminase_AS2"/>
</dbReference>
<dbReference type="FunFam" id="3.40.50.40:FF:000001">
    <property type="entry name" value="L-asparaginase 1"/>
    <property type="match status" value="1"/>
</dbReference>
<dbReference type="PRINTS" id="PR00139">
    <property type="entry name" value="ASNGLNASE"/>
</dbReference>
<feature type="active site" evidence="8">
    <location>
        <position position="185"/>
    </location>
</feature>
<dbReference type="EMBL" id="CH964291">
    <property type="protein sequence ID" value="EDW86354.1"/>
    <property type="molecule type" value="Genomic_DNA"/>
</dbReference>
<feature type="repeat" description="ANK" evidence="7">
    <location>
        <begin position="598"/>
        <end position="630"/>
    </location>
</feature>
<dbReference type="Gene3D" id="1.25.40.20">
    <property type="entry name" value="Ankyrin repeat-containing domain"/>
    <property type="match status" value="2"/>
</dbReference>
<feature type="domain" description="Asparaginase/glutaminase C-terminal" evidence="11">
    <location>
        <begin position="306"/>
        <end position="420"/>
    </location>
</feature>
<dbReference type="PROSITE" id="PS50088">
    <property type="entry name" value="ANK_REPEAT"/>
    <property type="match status" value="2"/>
</dbReference>
<feature type="compositionally biased region" description="Low complexity" evidence="9">
    <location>
        <begin position="22"/>
        <end position="34"/>
    </location>
</feature>
<dbReference type="HOGENOM" id="CLU_019134_3_0_1"/>
<dbReference type="InterPro" id="IPR036770">
    <property type="entry name" value="Ankyrin_rpt-contain_sf"/>
</dbReference>
<dbReference type="FunFam" id="3.40.50.1170:FF:000003">
    <property type="entry name" value="60 kDa lysophospholipase"/>
    <property type="match status" value="1"/>
</dbReference>
<dbReference type="PANTHER" id="PTHR11707:SF28">
    <property type="entry name" value="60 KDA LYSOPHOSPHOLIPASE"/>
    <property type="match status" value="1"/>
</dbReference>
<evidence type="ECO:0000256" key="7">
    <source>
        <dbReference type="PROSITE-ProRule" id="PRU00023"/>
    </source>
</evidence>
<dbReference type="Proteomes" id="UP000007798">
    <property type="component" value="Unassembled WGS sequence"/>
</dbReference>
<dbReference type="InterPro" id="IPR040919">
    <property type="entry name" value="Asparaginase_C"/>
</dbReference>
<organism evidence="12 13">
    <name type="scientific">Drosophila willistoni</name>
    <name type="common">Fruit fly</name>
    <dbReference type="NCBI Taxonomy" id="7260"/>
    <lineage>
        <taxon>Eukaryota</taxon>
        <taxon>Metazoa</taxon>
        <taxon>Ecdysozoa</taxon>
        <taxon>Arthropoda</taxon>
        <taxon>Hexapoda</taxon>
        <taxon>Insecta</taxon>
        <taxon>Pterygota</taxon>
        <taxon>Neoptera</taxon>
        <taxon>Endopterygota</taxon>
        <taxon>Diptera</taxon>
        <taxon>Brachycera</taxon>
        <taxon>Muscomorpha</taxon>
        <taxon>Ephydroidea</taxon>
        <taxon>Drosophilidae</taxon>
        <taxon>Drosophila</taxon>
        <taxon>Sophophora</taxon>
    </lineage>
</organism>
<feature type="domain" description="L-asparaginase N-terminal" evidence="10">
    <location>
        <begin position="73"/>
        <end position="286"/>
    </location>
</feature>
<protein>
    <recommendedName>
        <fullName evidence="1">asparaginase</fullName>
        <ecNumber evidence="1">3.5.1.1</ecNumber>
    </recommendedName>
</protein>
<comment type="similarity">
    <text evidence="5">In the N-terminal section; belongs to the asparaginase 1 family.</text>
</comment>
<sequence>MSGNESNLTNVEAATAAIAMEPSDPISIMPSPSSKRLTSIDHTVPASPTLQSPSVRRNKSDGNLMAQDVKEARVKVIYTGGTIGMMRNDRHVLTPIPNALVRSIRKYPNIHDDEYAQLRFGASASMAPLVLPYVQDEPRRVLYQITEYTPLLDSSNMTMNDWARIANDIHQSYEFFDGFVVLHGTDTLSYTASALSFMLENLGKTVIITGSQIPIFETRTDGKDNFTSALIIAGNYIIPEVCIFFGHKLMRGNRTVKISSNSLDAFDSPNVPPLARIGINVNVDYRLIFRPCSIERFCVHLNLDENVGVLRLFPSISLSTFRAFLAPPMRGVVLQSFGSGNIPSNRKDLMDALKAAADRGVIIINCTQCPNGSVAAIYDTGKVLSDVGVIPGYDMTPEAALAKLAYVIGKEEWSLEVKKQMMQSNLRGELTSIIAPKMEDYDLVDAVARSLHLSSPQELDQLGATLFPAMINAAVVDGDLKKINNLKAYGADLSGSNHDHRTALHLACQLGNVEIVKHLLRNGVSVHTRDRYERTALLEAVSTDNHEIIQLLINCGAHLTGSSRAVGEQLCAAAARGSLLRLKSYQYAGADLSQPDPSGRTVLHLAALHGFPEVIQYVLPYMENVAAEDMLGLNALHYAKRGGDPAVVDLLKSVIS</sequence>
<dbReference type="NCBIfam" id="TIGR00519">
    <property type="entry name" value="asnASE_I"/>
    <property type="match status" value="1"/>
</dbReference>
<dbReference type="InterPro" id="IPR006034">
    <property type="entry name" value="Asparaginase/glutaminase-like"/>
</dbReference>
<dbReference type="SFLD" id="SFLDS00057">
    <property type="entry name" value="Glutaminase/Asparaginase"/>
    <property type="match status" value="1"/>
</dbReference>
<evidence type="ECO:0000259" key="10">
    <source>
        <dbReference type="Pfam" id="PF00710"/>
    </source>
</evidence>
<dbReference type="PROSITE" id="PS00917">
    <property type="entry name" value="ASN_GLN_ASE_2"/>
    <property type="match status" value="1"/>
</dbReference>
<evidence type="ECO:0000256" key="6">
    <source>
        <dbReference type="PIRSR" id="PIRSR001220-2"/>
    </source>
</evidence>
<dbReference type="InterPro" id="IPR027473">
    <property type="entry name" value="L-asparaginase_C"/>
</dbReference>
<dbReference type="InterPro" id="IPR041725">
    <property type="entry name" value="L-asparaginase_I"/>
</dbReference>
<evidence type="ECO:0000256" key="3">
    <source>
        <dbReference type="ARBA" id="ARBA00022801"/>
    </source>
</evidence>
<gene>
    <name evidence="12" type="primary">Dwil\GK15547</name>
    <name evidence="12" type="ORF">Dwil_GK15547</name>
</gene>
<dbReference type="PANTHER" id="PTHR11707">
    <property type="entry name" value="L-ASPARAGINASE"/>
    <property type="match status" value="1"/>
</dbReference>
<dbReference type="InterPro" id="IPR006033">
    <property type="entry name" value="AsnA_fam"/>
</dbReference>
<evidence type="ECO:0000256" key="9">
    <source>
        <dbReference type="SAM" id="MobiDB-lite"/>
    </source>
</evidence>
<dbReference type="AlphaFoldDB" id="B4NPB4"/>
<dbReference type="eggNOG" id="KOG0503">
    <property type="taxonomic scope" value="Eukaryota"/>
</dbReference>
<evidence type="ECO:0000256" key="4">
    <source>
        <dbReference type="ARBA" id="ARBA00023043"/>
    </source>
</evidence>
<dbReference type="PROSITE" id="PS50297">
    <property type="entry name" value="ANK_REP_REGION"/>
    <property type="match status" value="2"/>
</dbReference>
<evidence type="ECO:0000259" key="11">
    <source>
        <dbReference type="Pfam" id="PF17763"/>
    </source>
</evidence>
<dbReference type="InterPro" id="IPR036152">
    <property type="entry name" value="Asp/glu_Ase-like_sf"/>
</dbReference>
<accession>B4NPB4</accession>
<feature type="region of interest" description="Disordered" evidence="9">
    <location>
        <begin position="22"/>
        <end position="60"/>
    </location>
</feature>
<dbReference type="PROSITE" id="PS51732">
    <property type="entry name" value="ASN_GLN_ASE_3"/>
    <property type="match status" value="1"/>
</dbReference>
<dbReference type="PhylomeDB" id="B4NPB4"/>
<name>B4NPB4_DROWI</name>
<dbReference type="InterPro" id="IPR037152">
    <property type="entry name" value="L-asparaginase_N_sf"/>
</dbReference>
<feature type="compositionally biased region" description="Polar residues" evidence="9">
    <location>
        <begin position="35"/>
        <end position="55"/>
    </location>
</feature>
<dbReference type="STRING" id="7260.B4NPB4"/>
<dbReference type="PIRSF" id="PIRSF500176">
    <property type="entry name" value="L_ASNase"/>
    <property type="match status" value="1"/>
</dbReference>
<dbReference type="FunFam" id="1.25.40.20:FF:000306">
    <property type="entry name" value="L-asparaginase"/>
    <property type="match status" value="1"/>
</dbReference>
<dbReference type="SMR" id="B4NPB4"/>
<dbReference type="PIRSF" id="PIRSF001220">
    <property type="entry name" value="L-ASNase_gatD"/>
    <property type="match status" value="1"/>
</dbReference>
<evidence type="ECO:0000313" key="13">
    <source>
        <dbReference type="Proteomes" id="UP000007798"/>
    </source>
</evidence>
<evidence type="ECO:0000256" key="2">
    <source>
        <dbReference type="ARBA" id="ARBA00022737"/>
    </source>
</evidence>
<dbReference type="EC" id="3.5.1.1" evidence="1"/>
<feature type="binding site" evidence="6">
    <location>
        <begin position="185"/>
        <end position="186"/>
    </location>
    <ligand>
        <name>substrate</name>
    </ligand>
</feature>
<keyword evidence="2" id="KW-0677">Repeat</keyword>
<dbReference type="SMART" id="SM00248">
    <property type="entry name" value="ANK"/>
    <property type="match status" value="3"/>
</dbReference>
<dbReference type="InParanoid" id="B4NPB4"/>
<dbReference type="InterPro" id="IPR002110">
    <property type="entry name" value="Ankyrin_rpt"/>
</dbReference>
<dbReference type="GO" id="GO:0009066">
    <property type="term" value="P:aspartate family amino acid metabolic process"/>
    <property type="evidence" value="ECO:0007669"/>
    <property type="project" value="UniProtKB-ARBA"/>
</dbReference>
<reference evidence="12 13" key="1">
    <citation type="journal article" date="2007" name="Nature">
        <title>Evolution of genes and genomes on the Drosophila phylogeny.</title>
        <authorList>
            <consortium name="Drosophila 12 Genomes Consortium"/>
            <person name="Clark A.G."/>
            <person name="Eisen M.B."/>
            <person name="Smith D.R."/>
            <person name="Bergman C.M."/>
            <person name="Oliver B."/>
            <person name="Markow T.A."/>
            <person name="Kaufman T.C."/>
            <person name="Kellis M."/>
            <person name="Gelbart W."/>
            <person name="Iyer V.N."/>
            <person name="Pollard D.A."/>
            <person name="Sackton T.B."/>
            <person name="Larracuente A.M."/>
            <person name="Singh N.D."/>
            <person name="Abad J.P."/>
            <person name="Abt D.N."/>
            <person name="Adryan B."/>
            <person name="Aguade M."/>
            <person name="Akashi H."/>
            <person name="Anderson W.W."/>
            <person name="Aquadro C.F."/>
            <person name="Ardell D.H."/>
            <person name="Arguello R."/>
            <person name="Artieri C.G."/>
            <person name="Barbash D.A."/>
            <person name="Barker D."/>
            <person name="Barsanti P."/>
            <person name="Batterham P."/>
            <person name="Batzoglou S."/>
            <person name="Begun D."/>
            <person name="Bhutkar A."/>
            <person name="Blanco E."/>
            <person name="Bosak S.A."/>
            <person name="Bradley R.K."/>
            <person name="Brand A.D."/>
            <person name="Brent M.R."/>
            <person name="Brooks A.N."/>
            <person name="Brown R.H."/>
            <person name="Butlin R.K."/>
            <person name="Caggese C."/>
            <person name="Calvi B.R."/>
            <person name="Bernardo de Carvalho A."/>
            <person name="Caspi A."/>
            <person name="Castrezana S."/>
            <person name="Celniker S.E."/>
            <person name="Chang J.L."/>
            <person name="Chapple C."/>
            <person name="Chatterji S."/>
            <person name="Chinwalla A."/>
            <person name="Civetta A."/>
            <person name="Clifton S.W."/>
            <person name="Comeron J.M."/>
            <person name="Costello J.C."/>
            <person name="Coyne J.A."/>
            <person name="Daub J."/>
            <person name="David R.G."/>
            <person name="Delcher A.L."/>
            <person name="Delehaunty K."/>
            <person name="Do C.B."/>
            <person name="Ebling H."/>
            <person name="Edwards K."/>
            <person name="Eickbush T."/>
            <person name="Evans J.D."/>
            <person name="Filipski A."/>
            <person name="Findeiss S."/>
            <person name="Freyhult E."/>
            <person name="Fulton L."/>
            <person name="Fulton R."/>
            <person name="Garcia A.C."/>
            <person name="Gardiner A."/>
            <person name="Garfield D.A."/>
            <person name="Garvin B.E."/>
            <person name="Gibson G."/>
            <person name="Gilbert D."/>
            <person name="Gnerre S."/>
            <person name="Godfrey J."/>
            <person name="Good R."/>
            <person name="Gotea V."/>
            <person name="Gravely B."/>
            <person name="Greenberg A.J."/>
            <person name="Griffiths-Jones S."/>
            <person name="Gross S."/>
            <person name="Guigo R."/>
            <person name="Gustafson E.A."/>
            <person name="Haerty W."/>
            <person name="Hahn M.W."/>
            <person name="Halligan D.L."/>
            <person name="Halpern A.L."/>
            <person name="Halter G.M."/>
            <person name="Han M.V."/>
            <person name="Heger A."/>
            <person name="Hillier L."/>
            <person name="Hinrichs A.S."/>
            <person name="Holmes I."/>
            <person name="Hoskins R.A."/>
            <person name="Hubisz M.J."/>
            <person name="Hultmark D."/>
            <person name="Huntley M.A."/>
            <person name="Jaffe D.B."/>
            <person name="Jagadeeshan S."/>
            <person name="Jeck W.R."/>
            <person name="Johnson J."/>
            <person name="Jones C.D."/>
            <person name="Jordan W.C."/>
            <person name="Karpen G.H."/>
            <person name="Kataoka E."/>
            <person name="Keightley P.D."/>
            <person name="Kheradpour P."/>
            <person name="Kirkness E.F."/>
            <person name="Koerich L.B."/>
            <person name="Kristiansen K."/>
            <person name="Kudrna D."/>
            <person name="Kulathinal R.J."/>
            <person name="Kumar S."/>
            <person name="Kwok R."/>
            <person name="Lander E."/>
            <person name="Langley C.H."/>
            <person name="Lapoint R."/>
            <person name="Lazzaro B.P."/>
            <person name="Lee S.J."/>
            <person name="Levesque L."/>
            <person name="Li R."/>
            <person name="Lin C.F."/>
            <person name="Lin M.F."/>
            <person name="Lindblad-Toh K."/>
            <person name="Llopart A."/>
            <person name="Long M."/>
            <person name="Low L."/>
            <person name="Lozovsky E."/>
            <person name="Lu J."/>
            <person name="Luo M."/>
            <person name="Machado C.A."/>
            <person name="Makalowski W."/>
            <person name="Marzo M."/>
            <person name="Matsuda M."/>
            <person name="Matzkin L."/>
            <person name="McAllister B."/>
            <person name="McBride C.S."/>
            <person name="McKernan B."/>
            <person name="McKernan K."/>
            <person name="Mendez-Lago M."/>
            <person name="Minx P."/>
            <person name="Mollenhauer M.U."/>
            <person name="Montooth K."/>
            <person name="Mount S.M."/>
            <person name="Mu X."/>
            <person name="Myers E."/>
            <person name="Negre B."/>
            <person name="Newfeld S."/>
            <person name="Nielsen R."/>
            <person name="Noor M.A."/>
            <person name="O'Grady P."/>
            <person name="Pachter L."/>
            <person name="Papaceit M."/>
            <person name="Parisi M.J."/>
            <person name="Parisi M."/>
            <person name="Parts L."/>
            <person name="Pedersen J.S."/>
            <person name="Pesole G."/>
            <person name="Phillippy A.M."/>
            <person name="Ponting C.P."/>
            <person name="Pop M."/>
            <person name="Porcelli D."/>
            <person name="Powell J.R."/>
            <person name="Prohaska S."/>
            <person name="Pruitt K."/>
            <person name="Puig M."/>
            <person name="Quesneville H."/>
            <person name="Ram K.R."/>
            <person name="Rand D."/>
            <person name="Rasmussen M.D."/>
            <person name="Reed L.K."/>
            <person name="Reenan R."/>
            <person name="Reily A."/>
            <person name="Remington K.A."/>
            <person name="Rieger T.T."/>
            <person name="Ritchie M.G."/>
            <person name="Robin C."/>
            <person name="Rogers Y.H."/>
            <person name="Rohde C."/>
            <person name="Rozas J."/>
            <person name="Rubenfield M.J."/>
            <person name="Ruiz A."/>
            <person name="Russo S."/>
            <person name="Salzberg S.L."/>
            <person name="Sanchez-Gracia A."/>
            <person name="Saranga D.J."/>
            <person name="Sato H."/>
            <person name="Schaeffer S.W."/>
            <person name="Schatz M.C."/>
            <person name="Schlenke T."/>
            <person name="Schwartz R."/>
            <person name="Segarra C."/>
            <person name="Singh R.S."/>
            <person name="Sirot L."/>
            <person name="Sirota M."/>
            <person name="Sisneros N.B."/>
            <person name="Smith C.D."/>
            <person name="Smith T.F."/>
            <person name="Spieth J."/>
            <person name="Stage D.E."/>
            <person name="Stark A."/>
            <person name="Stephan W."/>
            <person name="Strausberg R.L."/>
            <person name="Strempel S."/>
            <person name="Sturgill D."/>
            <person name="Sutton G."/>
            <person name="Sutton G.G."/>
            <person name="Tao W."/>
            <person name="Teichmann S."/>
            <person name="Tobari Y.N."/>
            <person name="Tomimura Y."/>
            <person name="Tsolas J.M."/>
            <person name="Valente V.L."/>
            <person name="Venter E."/>
            <person name="Venter J.C."/>
            <person name="Vicario S."/>
            <person name="Vieira F.G."/>
            <person name="Vilella A.J."/>
            <person name="Villasante A."/>
            <person name="Walenz B."/>
            <person name="Wang J."/>
            <person name="Wasserman M."/>
            <person name="Watts T."/>
            <person name="Wilson D."/>
            <person name="Wilson R.K."/>
            <person name="Wing R.A."/>
            <person name="Wolfner M.F."/>
            <person name="Wong A."/>
            <person name="Wong G.K."/>
            <person name="Wu C.I."/>
            <person name="Wu G."/>
            <person name="Yamamoto D."/>
            <person name="Yang H.P."/>
            <person name="Yang S.P."/>
            <person name="Yorke J.A."/>
            <person name="Yoshida K."/>
            <person name="Zdobnov E."/>
            <person name="Zhang P."/>
            <person name="Zhang Y."/>
            <person name="Zimin A.V."/>
            <person name="Baldwin J."/>
            <person name="Abdouelleil A."/>
            <person name="Abdulkadir J."/>
            <person name="Abebe A."/>
            <person name="Abera B."/>
            <person name="Abreu J."/>
            <person name="Acer S.C."/>
            <person name="Aftuck L."/>
            <person name="Alexander A."/>
            <person name="An P."/>
            <person name="Anderson E."/>
            <person name="Anderson S."/>
            <person name="Arachi H."/>
            <person name="Azer M."/>
            <person name="Bachantsang P."/>
            <person name="Barry A."/>
            <person name="Bayul T."/>
            <person name="Berlin A."/>
            <person name="Bessette D."/>
            <person name="Bloom T."/>
            <person name="Blye J."/>
            <person name="Boguslavskiy L."/>
            <person name="Bonnet C."/>
            <person name="Boukhgalter B."/>
            <person name="Bourzgui I."/>
            <person name="Brown A."/>
            <person name="Cahill P."/>
            <person name="Channer S."/>
            <person name="Cheshatsang Y."/>
            <person name="Chuda L."/>
            <person name="Citroen M."/>
            <person name="Collymore A."/>
            <person name="Cooke P."/>
            <person name="Costello M."/>
            <person name="D'Aco K."/>
            <person name="Daza R."/>
            <person name="De Haan G."/>
            <person name="DeGray S."/>
            <person name="DeMaso C."/>
            <person name="Dhargay N."/>
            <person name="Dooley K."/>
            <person name="Dooley E."/>
            <person name="Doricent M."/>
            <person name="Dorje P."/>
            <person name="Dorjee K."/>
            <person name="Dupes A."/>
            <person name="Elong R."/>
            <person name="Falk J."/>
            <person name="Farina A."/>
            <person name="Faro S."/>
            <person name="Ferguson D."/>
            <person name="Fisher S."/>
            <person name="Foley C.D."/>
            <person name="Franke A."/>
            <person name="Friedrich D."/>
            <person name="Gadbois L."/>
            <person name="Gearin G."/>
            <person name="Gearin C.R."/>
            <person name="Giannoukos G."/>
            <person name="Goode T."/>
            <person name="Graham J."/>
            <person name="Grandbois E."/>
            <person name="Grewal S."/>
            <person name="Gyaltsen K."/>
            <person name="Hafez N."/>
            <person name="Hagos B."/>
            <person name="Hall J."/>
            <person name="Henson C."/>
            <person name="Hollinger A."/>
            <person name="Honan T."/>
            <person name="Huard M.D."/>
            <person name="Hughes L."/>
            <person name="Hurhula B."/>
            <person name="Husby M.E."/>
            <person name="Kamat A."/>
            <person name="Kanga B."/>
            <person name="Kashin S."/>
            <person name="Khazanovich D."/>
            <person name="Kisner P."/>
            <person name="Lance K."/>
            <person name="Lara M."/>
            <person name="Lee W."/>
            <person name="Lennon N."/>
            <person name="Letendre F."/>
            <person name="LeVine R."/>
            <person name="Lipovsky A."/>
            <person name="Liu X."/>
            <person name="Liu J."/>
            <person name="Liu S."/>
            <person name="Lokyitsang T."/>
            <person name="Lokyitsang Y."/>
            <person name="Lubonja R."/>
            <person name="Lui A."/>
            <person name="MacDonald P."/>
            <person name="Magnisalis V."/>
            <person name="Maru K."/>
            <person name="Matthews C."/>
            <person name="McCusker W."/>
            <person name="McDonough S."/>
            <person name="Mehta T."/>
            <person name="Meldrim J."/>
            <person name="Meneus L."/>
            <person name="Mihai O."/>
            <person name="Mihalev A."/>
            <person name="Mihova T."/>
            <person name="Mittelman R."/>
            <person name="Mlenga V."/>
            <person name="Montmayeur A."/>
            <person name="Mulrain L."/>
            <person name="Navidi A."/>
            <person name="Naylor J."/>
            <person name="Negash T."/>
            <person name="Nguyen T."/>
            <person name="Nguyen N."/>
            <person name="Nicol R."/>
            <person name="Norbu C."/>
            <person name="Norbu N."/>
            <person name="Novod N."/>
            <person name="O'Neill B."/>
            <person name="Osman S."/>
            <person name="Markiewicz E."/>
            <person name="Oyono O.L."/>
            <person name="Patti C."/>
            <person name="Phunkhang P."/>
            <person name="Pierre F."/>
            <person name="Priest M."/>
            <person name="Raghuraman S."/>
            <person name="Rege F."/>
            <person name="Reyes R."/>
            <person name="Rise C."/>
            <person name="Rogov P."/>
            <person name="Ross K."/>
            <person name="Ryan E."/>
            <person name="Settipalli S."/>
            <person name="Shea T."/>
            <person name="Sherpa N."/>
            <person name="Shi L."/>
            <person name="Shih D."/>
            <person name="Sparrow T."/>
            <person name="Spaulding J."/>
            <person name="Stalker J."/>
            <person name="Stange-Thomann N."/>
            <person name="Stavropoulos S."/>
            <person name="Stone C."/>
            <person name="Strader C."/>
            <person name="Tesfaye S."/>
            <person name="Thomson T."/>
            <person name="Thoulutsang Y."/>
            <person name="Thoulutsang D."/>
            <person name="Topham K."/>
            <person name="Topping I."/>
            <person name="Tsamla T."/>
            <person name="Vassiliev H."/>
            <person name="Vo A."/>
            <person name="Wangchuk T."/>
            <person name="Wangdi T."/>
            <person name="Weiand M."/>
            <person name="Wilkinson J."/>
            <person name="Wilson A."/>
            <person name="Yadav S."/>
            <person name="Young G."/>
            <person name="Yu Q."/>
            <person name="Zembek L."/>
            <person name="Zhong D."/>
            <person name="Zimmer A."/>
            <person name="Zwirko Z."/>
            <person name="Jaffe D.B."/>
            <person name="Alvarez P."/>
            <person name="Brockman W."/>
            <person name="Butler J."/>
            <person name="Chin C."/>
            <person name="Gnerre S."/>
            <person name="Grabherr M."/>
            <person name="Kleber M."/>
            <person name="Mauceli E."/>
            <person name="MacCallum I."/>
        </authorList>
    </citation>
    <scope>NUCLEOTIDE SEQUENCE [LARGE SCALE GENOMIC DNA]</scope>
    <source>
        <strain evidence="13">Tucson 14030-0811.24</strain>
    </source>
</reference>
<feature type="binding site" evidence="6">
    <location>
        <position position="154"/>
    </location>
    <ligand>
        <name>substrate</name>
    </ligand>
</feature>
<dbReference type="FunCoup" id="B4NPB4">
    <property type="interactions" value="64"/>
</dbReference>
<keyword evidence="4 7" id="KW-0040">ANK repeat</keyword>
<dbReference type="Pfam" id="PF12796">
    <property type="entry name" value="Ank_2"/>
    <property type="match status" value="2"/>
</dbReference>
<dbReference type="Pfam" id="PF17763">
    <property type="entry name" value="Asparaginase_C"/>
    <property type="match status" value="1"/>
</dbReference>
<keyword evidence="3 12" id="KW-0378">Hydrolase</keyword>
<keyword evidence="13" id="KW-1185">Reference proteome</keyword>
<dbReference type="SUPFAM" id="SSF53774">
    <property type="entry name" value="Glutaminase/Asparaginase"/>
    <property type="match status" value="1"/>
</dbReference>
<evidence type="ECO:0000256" key="5">
    <source>
        <dbReference type="ARBA" id="ARBA00061199"/>
    </source>
</evidence>
<proteinExistence type="inferred from homology"/>
<dbReference type="OMA" id="EMRNDGH"/>
<dbReference type="SUPFAM" id="SSF48403">
    <property type="entry name" value="Ankyrin repeat"/>
    <property type="match status" value="1"/>
</dbReference>
<evidence type="ECO:0000256" key="8">
    <source>
        <dbReference type="PROSITE-ProRule" id="PRU10100"/>
    </source>
</evidence>
<evidence type="ECO:0000313" key="12">
    <source>
        <dbReference type="EMBL" id="EDW86354.1"/>
    </source>
</evidence>